<accession>A0AA96GAF8</accession>
<dbReference type="EMBL" id="CP116967">
    <property type="protein sequence ID" value="WNM58449.1"/>
    <property type="molecule type" value="Genomic_DNA"/>
</dbReference>
<keyword evidence="3" id="KW-1185">Reference proteome</keyword>
<dbReference type="AlphaFoldDB" id="A0AA96GAF8"/>
<dbReference type="Proteomes" id="UP001302719">
    <property type="component" value="Chromosome"/>
</dbReference>
<evidence type="ECO:0000313" key="3">
    <source>
        <dbReference type="Proteomes" id="UP001302719"/>
    </source>
</evidence>
<dbReference type="Gene3D" id="2.60.40.1120">
    <property type="entry name" value="Carboxypeptidase-like, regulatory domain"/>
    <property type="match status" value="1"/>
</dbReference>
<protein>
    <submittedName>
        <fullName evidence="2">Carboxypeptidase-like regulatory domain-containing protein</fullName>
    </submittedName>
</protein>
<sequence length="307" mass="34501">MRSKVMKIIGVVLGILGAWIIPVWAYEESKVEQGGSIRGQVILAGGIPKSMAFNLVTIPDPVFCGRISTGTGWRIVEDFILGPQGSLMDAIVMLRGIEKGKAFELPKVTIEAKDCDFLPFVNVLKDQDELTVINMDPVEHDIQGYETARDRGARVLFNRPLPMNPFHKVLDLLNSHNHLPGKPMVEKIHLQKDRNIFVMQCGFHPYMFSWGVVVDNPYYSITSEDGRFEITDIPPGTYSLTVWHAGMKKYLERKVTIKPNGTISVIFEYQSPVGRRSVHEIQENPHFGLGLLGEEVIIPSLRLQHPS</sequence>
<reference evidence="2 3" key="1">
    <citation type="submission" date="2023-01" db="EMBL/GenBank/DDBJ databases">
        <title>Cultivation and genomic characterization of new, ubiquitous marine nitrite-oxidizing bacteria from the Nitrospirales.</title>
        <authorList>
            <person name="Mueller A.J."/>
            <person name="Daebeler A."/>
            <person name="Herbold C.W."/>
            <person name="Kirkegaard R.H."/>
            <person name="Daims H."/>
        </authorList>
    </citation>
    <scope>NUCLEOTIDE SEQUENCE [LARGE SCALE GENOMIC DNA]</scope>
    <source>
        <strain evidence="2 3">VA</strain>
    </source>
</reference>
<dbReference type="RefSeq" id="WP_312644286.1">
    <property type="nucleotide sequence ID" value="NZ_CP116967.1"/>
</dbReference>
<dbReference type="SUPFAM" id="SSF49464">
    <property type="entry name" value="Carboxypeptidase regulatory domain-like"/>
    <property type="match status" value="1"/>
</dbReference>
<dbReference type="Pfam" id="PF14686">
    <property type="entry name" value="fn3_3"/>
    <property type="match status" value="1"/>
</dbReference>
<dbReference type="InterPro" id="IPR008969">
    <property type="entry name" value="CarboxyPept-like_regulatory"/>
</dbReference>
<organism evidence="2 3">
    <name type="scientific">Candidatus Nitrospira allomarina</name>
    <dbReference type="NCBI Taxonomy" id="3020900"/>
    <lineage>
        <taxon>Bacteria</taxon>
        <taxon>Pseudomonadati</taxon>
        <taxon>Nitrospirota</taxon>
        <taxon>Nitrospiria</taxon>
        <taxon>Nitrospirales</taxon>
        <taxon>Nitrospiraceae</taxon>
        <taxon>Nitrospira</taxon>
    </lineage>
</organism>
<proteinExistence type="predicted"/>
<dbReference type="KEGG" id="nall:PP769_01420"/>
<gene>
    <name evidence="2" type="ORF">PP769_01420</name>
</gene>
<evidence type="ECO:0000259" key="1">
    <source>
        <dbReference type="Pfam" id="PF14686"/>
    </source>
</evidence>
<name>A0AA96GAF8_9BACT</name>
<evidence type="ECO:0000313" key="2">
    <source>
        <dbReference type="EMBL" id="WNM58449.1"/>
    </source>
</evidence>
<dbReference type="InterPro" id="IPR029413">
    <property type="entry name" value="RG-lyase_II"/>
</dbReference>
<feature type="domain" description="Rhamnogalacturonan lyase" evidence="1">
    <location>
        <begin position="218"/>
        <end position="264"/>
    </location>
</feature>